<proteinExistence type="predicted"/>
<organism evidence="1">
    <name type="scientific">bioreactor metagenome</name>
    <dbReference type="NCBI Taxonomy" id="1076179"/>
    <lineage>
        <taxon>unclassified sequences</taxon>
        <taxon>metagenomes</taxon>
        <taxon>ecological metagenomes</taxon>
    </lineage>
</organism>
<name>A0A645DKR7_9ZZZZ</name>
<dbReference type="AlphaFoldDB" id="A0A645DKR7"/>
<dbReference type="Pfam" id="PF13350">
    <property type="entry name" value="Y_phosphatase3"/>
    <property type="match status" value="1"/>
</dbReference>
<protein>
    <submittedName>
        <fullName evidence="1">Uncharacterized protein</fullName>
    </submittedName>
</protein>
<dbReference type="SUPFAM" id="SSF52799">
    <property type="entry name" value="(Phosphotyrosine protein) phosphatases II"/>
    <property type="match status" value="1"/>
</dbReference>
<dbReference type="Gene3D" id="3.90.190.10">
    <property type="entry name" value="Protein tyrosine phosphatase superfamily"/>
    <property type="match status" value="1"/>
</dbReference>
<evidence type="ECO:0000313" key="1">
    <source>
        <dbReference type="EMBL" id="MPM89906.1"/>
    </source>
</evidence>
<sequence>MSIEGVQPHNLQASYDEILQRYGNTQQYFAAEYGLTQTDLAWLREQYLEEQKP</sequence>
<dbReference type="GO" id="GO:0004721">
    <property type="term" value="F:phosphoprotein phosphatase activity"/>
    <property type="evidence" value="ECO:0007669"/>
    <property type="project" value="InterPro"/>
</dbReference>
<gene>
    <name evidence="1" type="ORF">SDC9_137021</name>
</gene>
<dbReference type="InterPro" id="IPR026893">
    <property type="entry name" value="Tyr/Ser_Pase_IphP-type"/>
</dbReference>
<dbReference type="InterPro" id="IPR029021">
    <property type="entry name" value="Prot-tyrosine_phosphatase-like"/>
</dbReference>
<dbReference type="EMBL" id="VSSQ01037264">
    <property type="protein sequence ID" value="MPM89906.1"/>
    <property type="molecule type" value="Genomic_DNA"/>
</dbReference>
<reference evidence="1" key="1">
    <citation type="submission" date="2019-08" db="EMBL/GenBank/DDBJ databases">
        <authorList>
            <person name="Kucharzyk K."/>
            <person name="Murdoch R.W."/>
            <person name="Higgins S."/>
            <person name="Loffler F."/>
        </authorList>
    </citation>
    <scope>NUCLEOTIDE SEQUENCE</scope>
</reference>
<comment type="caution">
    <text evidence="1">The sequence shown here is derived from an EMBL/GenBank/DDBJ whole genome shotgun (WGS) entry which is preliminary data.</text>
</comment>
<accession>A0A645DKR7</accession>